<name>A0A4P8IJL4_9FIRM</name>
<dbReference type="PANTHER" id="PTHR42798">
    <property type="entry name" value="LIPOPROTEIN-RELEASING SYSTEM ATP-BINDING PROTEIN LOLD"/>
    <property type="match status" value="1"/>
</dbReference>
<dbReference type="InterPro" id="IPR017911">
    <property type="entry name" value="MacB-like_ATP-bd"/>
</dbReference>
<dbReference type="OrthoDB" id="9802264at2"/>
<evidence type="ECO:0000256" key="2">
    <source>
        <dbReference type="ARBA" id="ARBA00022448"/>
    </source>
</evidence>
<evidence type="ECO:0000259" key="5">
    <source>
        <dbReference type="PROSITE" id="PS50893"/>
    </source>
</evidence>
<dbReference type="InterPro" id="IPR003439">
    <property type="entry name" value="ABC_transporter-like_ATP-bd"/>
</dbReference>
<protein>
    <submittedName>
        <fullName evidence="6">Cell division transporter, ATP-binding protein FtsE</fullName>
    </submittedName>
</protein>
<dbReference type="GO" id="GO:0016887">
    <property type="term" value="F:ATP hydrolysis activity"/>
    <property type="evidence" value="ECO:0007669"/>
    <property type="project" value="InterPro"/>
</dbReference>
<keyword evidence="6" id="KW-0131">Cell cycle</keyword>
<dbReference type="EMBL" id="CP040058">
    <property type="protein sequence ID" value="QCP35319.1"/>
    <property type="molecule type" value="Genomic_DNA"/>
</dbReference>
<feature type="domain" description="ABC transporter" evidence="5">
    <location>
        <begin position="5"/>
        <end position="244"/>
    </location>
</feature>
<reference evidence="6 7" key="1">
    <citation type="submission" date="2019-05" db="EMBL/GenBank/DDBJ databases">
        <title>Complete genome sequencing of Anaerostipes rhamnosivorans.</title>
        <authorList>
            <person name="Bui T.P.N."/>
            <person name="de Vos W.M."/>
        </authorList>
    </citation>
    <scope>NUCLEOTIDE SEQUENCE [LARGE SCALE GENOMIC DNA]</scope>
    <source>
        <strain evidence="6 7">1y2</strain>
    </source>
</reference>
<dbReference type="RefSeq" id="WP_137328720.1">
    <property type="nucleotide sequence ID" value="NZ_CP040058.1"/>
</dbReference>
<dbReference type="GO" id="GO:0098796">
    <property type="term" value="C:membrane protein complex"/>
    <property type="evidence" value="ECO:0007669"/>
    <property type="project" value="UniProtKB-ARBA"/>
</dbReference>
<proteinExistence type="inferred from homology"/>
<accession>A0A4P8IJL4</accession>
<dbReference type="AlphaFoldDB" id="A0A4P8IJL4"/>
<organism evidence="6 7">
    <name type="scientific">Anaerostipes rhamnosivorans</name>
    <dbReference type="NCBI Taxonomy" id="1229621"/>
    <lineage>
        <taxon>Bacteria</taxon>
        <taxon>Bacillati</taxon>
        <taxon>Bacillota</taxon>
        <taxon>Clostridia</taxon>
        <taxon>Lachnospirales</taxon>
        <taxon>Lachnospiraceae</taxon>
        <taxon>Anaerostipes</taxon>
    </lineage>
</organism>
<dbReference type="GO" id="GO:0022857">
    <property type="term" value="F:transmembrane transporter activity"/>
    <property type="evidence" value="ECO:0007669"/>
    <property type="project" value="UniProtKB-ARBA"/>
</dbReference>
<comment type="similarity">
    <text evidence="1">Belongs to the ABC transporter superfamily.</text>
</comment>
<dbReference type="FunFam" id="3.40.50.300:FF:000032">
    <property type="entry name" value="Export ABC transporter ATP-binding protein"/>
    <property type="match status" value="1"/>
</dbReference>
<dbReference type="SMART" id="SM00382">
    <property type="entry name" value="AAA"/>
    <property type="match status" value="1"/>
</dbReference>
<gene>
    <name evidence="6" type="ORF">AR1Y2_1865</name>
</gene>
<sequence length="252" mass="27939">MKTIIETSNLCKSYASEGQQLHVLRNIDLEIYDGQFTVIMGPSGSGKSTLLYMLSGMDTATSGTVSVCGEPVHKKKDRDTARFRQETAGFIFQQMNLLSHLTCFENICTAGYLKKGRSKKETHQEARELIERTGIQDLSRRLPSQMSGGQQQRCAIVRALINRPKILFADEPTGALNSASGKEILDLLYSLCRAGQNTLVVTHDLKAALRADRILYLKDGKIEGELSLPPYEEASAPVREKQLIGWLSGMGW</sequence>
<evidence type="ECO:0000313" key="7">
    <source>
        <dbReference type="Proteomes" id="UP000298653"/>
    </source>
</evidence>
<dbReference type="Pfam" id="PF00005">
    <property type="entry name" value="ABC_tran"/>
    <property type="match status" value="1"/>
</dbReference>
<evidence type="ECO:0000256" key="3">
    <source>
        <dbReference type="ARBA" id="ARBA00022741"/>
    </source>
</evidence>
<dbReference type="PANTHER" id="PTHR42798:SF7">
    <property type="entry name" value="ALPHA-D-RIBOSE 1-METHYLPHOSPHONATE 5-TRIPHOSPHATE SYNTHASE SUBUNIT PHNL"/>
    <property type="match status" value="1"/>
</dbReference>
<keyword evidence="3" id="KW-0547">Nucleotide-binding</keyword>
<dbReference type="KEGG" id="arf:AR1Y2_1865"/>
<dbReference type="InterPro" id="IPR003593">
    <property type="entry name" value="AAA+_ATPase"/>
</dbReference>
<dbReference type="Proteomes" id="UP000298653">
    <property type="component" value="Chromosome"/>
</dbReference>
<dbReference type="CDD" id="cd03255">
    <property type="entry name" value="ABC_MJ0796_LolCDE_FtsE"/>
    <property type="match status" value="1"/>
</dbReference>
<dbReference type="PROSITE" id="PS50893">
    <property type="entry name" value="ABC_TRANSPORTER_2"/>
    <property type="match status" value="1"/>
</dbReference>
<dbReference type="SUPFAM" id="SSF52540">
    <property type="entry name" value="P-loop containing nucleoside triphosphate hydrolases"/>
    <property type="match status" value="1"/>
</dbReference>
<dbReference type="GO" id="GO:0005524">
    <property type="term" value="F:ATP binding"/>
    <property type="evidence" value="ECO:0007669"/>
    <property type="project" value="UniProtKB-KW"/>
</dbReference>
<evidence type="ECO:0000256" key="1">
    <source>
        <dbReference type="ARBA" id="ARBA00005417"/>
    </source>
</evidence>
<keyword evidence="4 6" id="KW-0067">ATP-binding</keyword>
<dbReference type="GO" id="GO:0051301">
    <property type="term" value="P:cell division"/>
    <property type="evidence" value="ECO:0007669"/>
    <property type="project" value="UniProtKB-KW"/>
</dbReference>
<evidence type="ECO:0000256" key="4">
    <source>
        <dbReference type="ARBA" id="ARBA00022840"/>
    </source>
</evidence>
<keyword evidence="6" id="KW-0132">Cell division</keyword>
<keyword evidence="7" id="KW-1185">Reference proteome</keyword>
<dbReference type="Gene3D" id="3.40.50.300">
    <property type="entry name" value="P-loop containing nucleotide triphosphate hydrolases"/>
    <property type="match status" value="1"/>
</dbReference>
<keyword evidence="2" id="KW-0813">Transport</keyword>
<dbReference type="InterPro" id="IPR027417">
    <property type="entry name" value="P-loop_NTPase"/>
</dbReference>
<evidence type="ECO:0000313" key="6">
    <source>
        <dbReference type="EMBL" id="QCP35319.1"/>
    </source>
</evidence>